<dbReference type="SUPFAM" id="SSF56796">
    <property type="entry name" value="Dehydroquinate synthase-like"/>
    <property type="match status" value="1"/>
</dbReference>
<keyword evidence="2" id="KW-0444">Lipid biosynthesis</keyword>
<dbReference type="Gene3D" id="1.20.1090.10">
    <property type="entry name" value="Dehydroquinate synthase-like - alpha domain"/>
    <property type="match status" value="1"/>
</dbReference>
<evidence type="ECO:0000256" key="2">
    <source>
        <dbReference type="ARBA" id="ARBA00022516"/>
    </source>
</evidence>
<dbReference type="GO" id="GO:0008654">
    <property type="term" value="P:phospholipid biosynthetic process"/>
    <property type="evidence" value="ECO:0007669"/>
    <property type="project" value="UniProtKB-KW"/>
</dbReference>
<keyword evidence="6" id="KW-0520">NAD</keyword>
<sequence>MSSDRNVRLQTHGHVSPETLSDPPTASAKPAIVYYSDDILDRAPRLCSSIITVLQVAQQKADPDGGNAACPTGYSAAVLFDTRTYDVAGAEVACALREYGLAVQELRIADTPDGQSPVCDTATHDTLMDEMFEVDLVVSVGSGVVNDLGKWIAFDRQLPFVTFATATSMNGYTSANVAATVDGVKTLIRAAAPKAVFADPRIIRDAPFEMTAAGLGDVLAKSISSADWRMNNLLFGDDYCDETVGLIANVEPLYLDAPQALADRQPSAVNAVFDALLLTGIAMTLAGTSAPASGGEHLISHALDMMAGIDGRAHDLHGRQVGVAAILTAELYRRVLAIESPRLVDPPDQIDRTFWGPLAGAVAQQYADKRPRLAQAGCKLAAGRTWETLRTSLAPLLRPPEQIRECLHRAGGAWRAEHLGCERDRLRAAMVHAHAIRSRFTILDLAILTGIMPAAADEIVEQWA</sequence>
<evidence type="ECO:0000313" key="11">
    <source>
        <dbReference type="EMBL" id="KKN92862.1"/>
    </source>
</evidence>
<evidence type="ECO:0000256" key="9">
    <source>
        <dbReference type="ARBA" id="ARBA00023264"/>
    </source>
</evidence>
<keyword evidence="7" id="KW-0443">Lipid metabolism</keyword>
<proteinExistence type="predicted"/>
<dbReference type="Gene3D" id="3.40.50.1970">
    <property type="match status" value="1"/>
</dbReference>
<evidence type="ECO:0000256" key="3">
    <source>
        <dbReference type="ARBA" id="ARBA00022723"/>
    </source>
</evidence>
<dbReference type="PANTHER" id="PTHR43616:SF5">
    <property type="entry name" value="GLYCEROL DEHYDROGENASE 1"/>
    <property type="match status" value="1"/>
</dbReference>
<keyword evidence="9" id="KW-1208">Phospholipid metabolism</keyword>
<evidence type="ECO:0000256" key="8">
    <source>
        <dbReference type="ARBA" id="ARBA00023209"/>
    </source>
</evidence>
<evidence type="ECO:0000256" key="5">
    <source>
        <dbReference type="ARBA" id="ARBA00023002"/>
    </source>
</evidence>
<dbReference type="InterPro" id="IPR016205">
    <property type="entry name" value="Glycerol_DH"/>
</dbReference>
<keyword evidence="1" id="KW-0963">Cytoplasm</keyword>
<dbReference type="Pfam" id="PF13685">
    <property type="entry name" value="Fe-ADH_2"/>
    <property type="match status" value="1"/>
</dbReference>
<dbReference type="InterPro" id="IPR032837">
    <property type="entry name" value="G1PDH"/>
</dbReference>
<evidence type="ECO:0008006" key="12">
    <source>
        <dbReference type="Google" id="ProtNLM"/>
    </source>
</evidence>
<dbReference type="AlphaFoldDB" id="A0A0F9UZF1"/>
<dbReference type="GO" id="GO:0016614">
    <property type="term" value="F:oxidoreductase activity, acting on CH-OH group of donors"/>
    <property type="evidence" value="ECO:0007669"/>
    <property type="project" value="InterPro"/>
</dbReference>
<evidence type="ECO:0000256" key="4">
    <source>
        <dbReference type="ARBA" id="ARBA00022857"/>
    </source>
</evidence>
<accession>A0A0F9UZF1</accession>
<evidence type="ECO:0000256" key="1">
    <source>
        <dbReference type="ARBA" id="ARBA00022490"/>
    </source>
</evidence>
<keyword evidence="5" id="KW-0560">Oxidoreductase</keyword>
<reference evidence="11" key="1">
    <citation type="journal article" date="2015" name="Nature">
        <title>Complex archaea that bridge the gap between prokaryotes and eukaryotes.</title>
        <authorList>
            <person name="Spang A."/>
            <person name="Saw J.H."/>
            <person name="Jorgensen S.L."/>
            <person name="Zaremba-Niedzwiedzka K."/>
            <person name="Martijn J."/>
            <person name="Lind A.E."/>
            <person name="van Eijk R."/>
            <person name="Schleper C."/>
            <person name="Guy L."/>
            <person name="Ettema T.J."/>
        </authorList>
    </citation>
    <scope>NUCLEOTIDE SEQUENCE</scope>
</reference>
<dbReference type="PANTHER" id="PTHR43616">
    <property type="entry name" value="GLYCEROL DEHYDROGENASE"/>
    <property type="match status" value="1"/>
</dbReference>
<name>A0A0F9UZF1_9ZZZZ</name>
<keyword evidence="4" id="KW-0521">NADP</keyword>
<evidence type="ECO:0000256" key="10">
    <source>
        <dbReference type="SAM" id="MobiDB-lite"/>
    </source>
</evidence>
<evidence type="ECO:0000256" key="6">
    <source>
        <dbReference type="ARBA" id="ARBA00023027"/>
    </source>
</evidence>
<keyword evidence="3" id="KW-0479">Metal-binding</keyword>
<organism evidence="11">
    <name type="scientific">marine sediment metagenome</name>
    <dbReference type="NCBI Taxonomy" id="412755"/>
    <lineage>
        <taxon>unclassified sequences</taxon>
        <taxon>metagenomes</taxon>
        <taxon>ecological metagenomes</taxon>
    </lineage>
</organism>
<comment type="caution">
    <text evidence="11">The sequence shown here is derived from an EMBL/GenBank/DDBJ whole genome shotgun (WGS) entry which is preliminary data.</text>
</comment>
<evidence type="ECO:0000256" key="7">
    <source>
        <dbReference type="ARBA" id="ARBA00023098"/>
    </source>
</evidence>
<protein>
    <recommendedName>
        <fullName evidence="12">Alcohol dehydrogenase iron-type/glycerol dehydrogenase GldA domain-containing protein</fullName>
    </recommendedName>
</protein>
<dbReference type="EMBL" id="LAZR01000091">
    <property type="protein sequence ID" value="KKN92862.1"/>
    <property type="molecule type" value="Genomic_DNA"/>
</dbReference>
<gene>
    <name evidence="11" type="ORF">LCGC14_0203900</name>
</gene>
<keyword evidence="8" id="KW-0594">Phospholipid biosynthesis</keyword>
<feature type="region of interest" description="Disordered" evidence="10">
    <location>
        <begin position="1"/>
        <end position="27"/>
    </location>
</feature>
<dbReference type="GO" id="GO:0046872">
    <property type="term" value="F:metal ion binding"/>
    <property type="evidence" value="ECO:0007669"/>
    <property type="project" value="UniProtKB-KW"/>
</dbReference>